<dbReference type="EMBL" id="CAESAL010000092">
    <property type="protein sequence ID" value="CAB4346141.1"/>
    <property type="molecule type" value="Genomic_DNA"/>
</dbReference>
<dbReference type="EMBL" id="CAEZXY010000105">
    <property type="protein sequence ID" value="CAB4720736.1"/>
    <property type="molecule type" value="Genomic_DNA"/>
</dbReference>
<keyword evidence="1" id="KW-0812">Transmembrane</keyword>
<feature type="transmembrane region" description="Helical" evidence="1">
    <location>
        <begin position="136"/>
        <end position="154"/>
    </location>
</feature>
<accession>A0A6J5ZUS2</accession>
<sequence length="672" mass="73095">MPPRSCAAFLSSNVFWVVAPVEDVRKSADATDGGRLTKNERKWARIGVLVAVFVFWLVATCLQPWHLFDKGPYTTDFYDAQARSLVHGHLDVPANVAGIEGFEIDGRTQIYFGIGPAIMRLPLSGISNVFDRRLSLLSELLALSVLGLAAARLLKRAKSLVANAPEGAAWWFGAFAVVATLGTPLLYFSSRALVYHEAELWGAAAGLAGLDLVIRWWRVPTRRHLIEAVALATFALSCRPSAGAGPALALGLFGLGIAWKGQWKRSLVVLVAAVIPFLGFALVNWLRFRSVSDVPLPVQVFSKSNTVRQAALASNNGSLFGLKFVPTNVARYFSPFAFQWDEFFPFVTWPAKATVIGNARFDAIDQTGSILTSAPLLFVFGLVGAWWTIVRHKIRQWSVIALSSIVATTSTLTFGYLAHRYLADLVPVVVVLAAPGVWIVARTAKAWRQWIRRTVVVAMTLLFAFGFWNQLGLAISTRAFSILPSESGARSFVELQYSINDLFLGGTGPAVIVSQDGQFPSGVAPGTIVIMGHCDAVYRTDGYGWSPLERRIGGPFAYRLSGFFGAGEQTILSNPEWAVRASRTEDLVVFRWDYGSGIVEESAPVKMANNGPSTIDIVFDPYTDFGHDGRVVVNGTSVVGAPVSNSSGSVVNPNWTETEVPASFCEKLQARQ</sequence>
<feature type="transmembrane region" description="Helical" evidence="1">
    <location>
        <begin position="425"/>
        <end position="443"/>
    </location>
</feature>
<keyword evidence="1" id="KW-1133">Transmembrane helix</keyword>
<evidence type="ECO:0000313" key="3">
    <source>
        <dbReference type="EMBL" id="CAB4372219.1"/>
    </source>
</evidence>
<proteinExistence type="predicted"/>
<dbReference type="EMBL" id="CAFAAD010000051">
    <property type="protein sequence ID" value="CAB4791122.1"/>
    <property type="molecule type" value="Genomic_DNA"/>
</dbReference>
<dbReference type="EMBL" id="CAEUNJ010000061">
    <property type="protein sequence ID" value="CAB4372219.1"/>
    <property type="molecule type" value="Genomic_DNA"/>
</dbReference>
<feature type="transmembrane region" description="Helical" evidence="1">
    <location>
        <begin position="370"/>
        <end position="390"/>
    </location>
</feature>
<protein>
    <submittedName>
        <fullName evidence="2">Unannotated protein</fullName>
    </submittedName>
</protein>
<evidence type="ECO:0000256" key="1">
    <source>
        <dbReference type="SAM" id="Phobius"/>
    </source>
</evidence>
<reference evidence="2" key="1">
    <citation type="submission" date="2020-05" db="EMBL/GenBank/DDBJ databases">
        <authorList>
            <person name="Chiriac C."/>
            <person name="Salcher M."/>
            <person name="Ghai R."/>
            <person name="Kavagutti S V."/>
        </authorList>
    </citation>
    <scope>NUCLEOTIDE SEQUENCE</scope>
</reference>
<feature type="transmembrane region" description="Helical" evidence="1">
    <location>
        <begin position="169"/>
        <end position="188"/>
    </location>
</feature>
<dbReference type="AlphaFoldDB" id="A0A6J5ZUS2"/>
<feature type="transmembrane region" description="Helical" evidence="1">
    <location>
        <begin position="397"/>
        <end position="419"/>
    </location>
</feature>
<dbReference type="EMBL" id="CAEZTY010000079">
    <property type="protein sequence ID" value="CAB4595214.1"/>
    <property type="molecule type" value="Genomic_DNA"/>
</dbReference>
<evidence type="ECO:0000313" key="6">
    <source>
        <dbReference type="EMBL" id="CAB4791122.1"/>
    </source>
</evidence>
<evidence type="ECO:0000313" key="8">
    <source>
        <dbReference type="EMBL" id="CAB5077616.1"/>
    </source>
</evidence>
<feature type="transmembrane region" description="Helical" evidence="1">
    <location>
        <begin position="455"/>
        <end position="475"/>
    </location>
</feature>
<evidence type="ECO:0000313" key="7">
    <source>
        <dbReference type="EMBL" id="CAB4951800.1"/>
    </source>
</evidence>
<name>A0A6J5ZUS2_9ZZZZ</name>
<feature type="transmembrane region" description="Helical" evidence="1">
    <location>
        <begin position="267"/>
        <end position="286"/>
    </location>
</feature>
<evidence type="ECO:0000313" key="5">
    <source>
        <dbReference type="EMBL" id="CAB4720736.1"/>
    </source>
</evidence>
<feature type="transmembrane region" description="Helical" evidence="1">
    <location>
        <begin position="229"/>
        <end position="255"/>
    </location>
</feature>
<evidence type="ECO:0000313" key="4">
    <source>
        <dbReference type="EMBL" id="CAB4595214.1"/>
    </source>
</evidence>
<organism evidence="2">
    <name type="scientific">freshwater metagenome</name>
    <dbReference type="NCBI Taxonomy" id="449393"/>
    <lineage>
        <taxon>unclassified sequences</taxon>
        <taxon>metagenomes</taxon>
        <taxon>ecological metagenomes</taxon>
    </lineage>
</organism>
<dbReference type="EMBL" id="CAFBNJ010000037">
    <property type="protein sequence ID" value="CAB4951800.1"/>
    <property type="molecule type" value="Genomic_DNA"/>
</dbReference>
<feature type="transmembrane region" description="Helical" evidence="1">
    <location>
        <begin position="43"/>
        <end position="65"/>
    </location>
</feature>
<dbReference type="EMBL" id="CAFBRD010000059">
    <property type="protein sequence ID" value="CAB5077616.1"/>
    <property type="molecule type" value="Genomic_DNA"/>
</dbReference>
<gene>
    <name evidence="4" type="ORF">UFOPK1762_01577</name>
    <name evidence="5" type="ORF">UFOPK2624_01686</name>
    <name evidence="6" type="ORF">UFOPK2969_00828</name>
    <name evidence="2" type="ORF">UFOPK3331_01744</name>
    <name evidence="7" type="ORF">UFOPK3785_00881</name>
    <name evidence="3" type="ORF">UFOPK4201_01342</name>
    <name evidence="8" type="ORF">UFOPK4371_01099</name>
</gene>
<evidence type="ECO:0000313" key="2">
    <source>
        <dbReference type="EMBL" id="CAB4346141.1"/>
    </source>
</evidence>
<keyword evidence="1" id="KW-0472">Membrane</keyword>